<dbReference type="InterPro" id="IPR032861">
    <property type="entry name" value="TAXi_N"/>
</dbReference>
<evidence type="ECO:0000313" key="5">
    <source>
        <dbReference type="EMBL" id="CAL5016729.1"/>
    </source>
</evidence>
<dbReference type="Proteomes" id="UP001497457">
    <property type="component" value="Chromosome 29rd"/>
</dbReference>
<evidence type="ECO:0000256" key="2">
    <source>
        <dbReference type="ARBA" id="ARBA00022729"/>
    </source>
</evidence>
<evidence type="ECO:0000256" key="1">
    <source>
        <dbReference type="ARBA" id="ARBA00007447"/>
    </source>
</evidence>
<dbReference type="InterPro" id="IPR021109">
    <property type="entry name" value="Peptidase_aspartic_dom_sf"/>
</dbReference>
<dbReference type="InterPro" id="IPR033868">
    <property type="entry name" value="Xylanase_inhibitor_I-like"/>
</dbReference>
<comment type="similarity">
    <text evidence="1">Belongs to the peptidase A1 family.</text>
</comment>
<keyword evidence="2" id="KW-0732">Signal</keyword>
<dbReference type="InterPro" id="IPR033121">
    <property type="entry name" value="PEPTIDASE_A1"/>
</dbReference>
<dbReference type="PROSITE" id="PS51767">
    <property type="entry name" value="PEPTIDASE_A1"/>
    <property type="match status" value="1"/>
</dbReference>
<evidence type="ECO:0000256" key="3">
    <source>
        <dbReference type="SAM" id="MobiDB-lite"/>
    </source>
</evidence>
<dbReference type="InterPro" id="IPR001461">
    <property type="entry name" value="Aspartic_peptidase_A1"/>
</dbReference>
<evidence type="ECO:0000313" key="6">
    <source>
        <dbReference type="Proteomes" id="UP001497457"/>
    </source>
</evidence>
<name>A0ABC9CBF9_9POAL</name>
<protein>
    <recommendedName>
        <fullName evidence="4">Peptidase A1 domain-containing protein</fullName>
    </recommendedName>
</protein>
<sequence length="471" mass="48789">MILHLGRSDAIKRSTTTRIDQLTEQSTGSTNPVERPPQSPPSSMSSLRTSSSSPVLPLVVLSLLLLSGDASSKPIVTPITKDDSTGLYTIPVKNGAPLVLDLAGPLIWSPCQSPHRTVPCNSSVCKVANRNRPARCGGASAGSSGDPNCACAAFAYNPASGQCGSGDLTAVPLSANATDGSNPLSPVTFSAYATCAPDALLASLPEGAAGVAGLSRQPLSLPSLVASRLKVAKEFALCLPGGGGQTGAAIFGGGPFVLRAAAPEPMDLAGDIRQNPVPLLKNPKNNGAYYFGVRGIAFNQEQLNLPAGAFDLDRRQGTGGVVFSTTTRFTTLRSDIYSALINAFDAVTRNVPRRKPAPPLQLCYEASGFPMTFVGPAVPSIDLMLDGGRNWTLPGGNSIVQTDSATVCFAFDSMGPEQAAAFNSPAVIFGAYQMEDSLILFDLEKGTFGTSGLLPARRTNCGNFNFAMGSS</sequence>
<dbReference type="SUPFAM" id="SSF50630">
    <property type="entry name" value="Acid proteases"/>
    <property type="match status" value="1"/>
</dbReference>
<dbReference type="CDD" id="cd05489">
    <property type="entry name" value="xylanase_inhibitor_I_like"/>
    <property type="match status" value="1"/>
</dbReference>
<keyword evidence="6" id="KW-1185">Reference proteome</keyword>
<dbReference type="EMBL" id="OZ075139">
    <property type="protein sequence ID" value="CAL5016729.1"/>
    <property type="molecule type" value="Genomic_DNA"/>
</dbReference>
<evidence type="ECO:0000259" key="4">
    <source>
        <dbReference type="PROSITE" id="PS51767"/>
    </source>
</evidence>
<organism evidence="5 6">
    <name type="scientific">Urochloa decumbens</name>
    <dbReference type="NCBI Taxonomy" id="240449"/>
    <lineage>
        <taxon>Eukaryota</taxon>
        <taxon>Viridiplantae</taxon>
        <taxon>Streptophyta</taxon>
        <taxon>Embryophyta</taxon>
        <taxon>Tracheophyta</taxon>
        <taxon>Spermatophyta</taxon>
        <taxon>Magnoliopsida</taxon>
        <taxon>Liliopsida</taxon>
        <taxon>Poales</taxon>
        <taxon>Poaceae</taxon>
        <taxon>PACMAD clade</taxon>
        <taxon>Panicoideae</taxon>
        <taxon>Panicodae</taxon>
        <taxon>Paniceae</taxon>
        <taxon>Melinidinae</taxon>
        <taxon>Urochloa</taxon>
    </lineage>
</organism>
<reference evidence="5" key="1">
    <citation type="submission" date="2024-10" db="EMBL/GenBank/DDBJ databases">
        <authorList>
            <person name="Ryan C."/>
        </authorList>
    </citation>
    <scope>NUCLEOTIDE SEQUENCE [LARGE SCALE GENOMIC DNA]</scope>
</reference>
<proteinExistence type="inferred from homology"/>
<dbReference type="PANTHER" id="PTHR47965">
    <property type="entry name" value="ASPARTYL PROTEASE-RELATED"/>
    <property type="match status" value="1"/>
</dbReference>
<feature type="region of interest" description="Disordered" evidence="3">
    <location>
        <begin position="13"/>
        <end position="51"/>
    </location>
</feature>
<dbReference type="PANTHER" id="PTHR47965:SF17">
    <property type="entry name" value="OS01G0936900 PROTEIN"/>
    <property type="match status" value="1"/>
</dbReference>
<dbReference type="InterPro" id="IPR032799">
    <property type="entry name" value="TAXi_C"/>
</dbReference>
<accession>A0ABC9CBF9</accession>
<dbReference type="Gene3D" id="2.40.70.10">
    <property type="entry name" value="Acid Proteases"/>
    <property type="match status" value="2"/>
</dbReference>
<dbReference type="AlphaFoldDB" id="A0ABC9CBF9"/>
<dbReference type="Pfam" id="PF14543">
    <property type="entry name" value="TAXi_N"/>
    <property type="match status" value="1"/>
</dbReference>
<feature type="compositionally biased region" description="Low complexity" evidence="3">
    <location>
        <begin position="41"/>
        <end position="51"/>
    </location>
</feature>
<feature type="domain" description="Peptidase A1" evidence="4">
    <location>
        <begin position="84"/>
        <end position="451"/>
    </location>
</feature>
<gene>
    <name evidence="5" type="ORF">URODEC1_LOCUS73392</name>
</gene>
<feature type="compositionally biased region" description="Polar residues" evidence="3">
    <location>
        <begin position="13"/>
        <end position="32"/>
    </location>
</feature>
<dbReference type="Pfam" id="PF14541">
    <property type="entry name" value="TAXi_C"/>
    <property type="match status" value="1"/>
</dbReference>
<dbReference type="FunFam" id="2.40.70.10:FF:000075">
    <property type="entry name" value="Putative xylanase inhibitor"/>
    <property type="match status" value="1"/>
</dbReference>